<feature type="transmembrane region" description="Helical" evidence="6">
    <location>
        <begin position="947"/>
        <end position="968"/>
    </location>
</feature>
<feature type="transmembrane region" description="Helical" evidence="6">
    <location>
        <begin position="1401"/>
        <end position="1421"/>
    </location>
</feature>
<feature type="transmembrane region" description="Helical" evidence="6">
    <location>
        <begin position="41"/>
        <end position="62"/>
    </location>
</feature>
<feature type="transmembrane region" description="Helical" evidence="6">
    <location>
        <begin position="233"/>
        <end position="253"/>
    </location>
</feature>
<feature type="transmembrane region" description="Helical" evidence="6">
    <location>
        <begin position="974"/>
        <end position="999"/>
    </location>
</feature>
<sequence>MKKLVILAGPMVAVGVSQYLLQVISLMMVGHLGEISLSGAALATSLTSVTGFSLLLGMASGLETLCGQAYGAQQHQNLGLHTQRAIFCLLMVSLPISLLWACMGKLLCFMGQDPLISYQAGKYAMWRIPGLFANAIVLPLMKFLQSQSLVLPMVLNSFATLCVHIPLCWVLVFKYRLGNVGAALAISLSTWFGAAILGLYVQCSPSYERTHLRRLSKGVCKGLEFLRVAVPSAIMICLEYWSFELLILLSGLLPNAKLETTRVSNELGAGNPQVARLATYAAMLIAITETVVVSTTLFATRHILGCAYSSEKEVISYVADMLPLLCLSVITDGMQAVISGVARGCGWQHIGAYINLGAFYLFGIPIAVVLGFVLHFGGVGFWIGIVCGSTIQATLLTLIVILTDWQQQANKARARVNELAGGLTAYVTQVQQEDNLQSREDEQKSGRLSSLKIMIITFDMEGGLLLKERIVVEQEEGERSLRWGAIWEEVKKLGILAGPMVAVGVSQYLLQVISLMMVGHLGENSLSGAALATSLTKMEDRLLLKERGGGGGGGGGGGEGGLKLGAVWEEVKKLGILAGPMVAVTVSQYLLQVISLMMVGHLGEISLSSAALATSLTGVTGFSLLSGMASGLETLCGQAYGAKQYQNLGVHTQRAIFSLLLVSLPVSVLWASMGKILYFIGQDPLISYQAGKYAMWRIPGLIANAIVLPLMKFLLAQNLVLPMVLNSFATLCVHIPLCWVLVFKCRLGNVGAALAISLSTWLGVAILGLYVQYSPSCERTRLVLSKEIFRVLEFLRLAIPSAIMICLEWWSFELLILLSGILPNAKLETSVLSICLTSIVLLYTVPNGLGAAASTRVSNELGAGNPQVARLATYAALLVSITETVIVSTTLFAARYVLGYAYSNEKEVINYVSNMVPLICLTVITDGIQGVLAGVARGCGWQHIGAYINLGAFYLFGIPIAVVLGFVYHLGGKGLWIGIVCGSTIQVTLLTTITILTNWQQQAYKARARVFEEGLSINDGSFKEREMEDGLLLKERIVVVEEEGERSLRWSAIWEEVKKLGILAGPMVAVTVSQYLLQVISLMMVGHLGEISLSSAALATSLTGVTGFSLLSGMASGLETLCGQAYGAQQYQNLGLHTQRAIFSLLLVSLPISVLWASMGKILYFMGQDPLISYQAGKYAMWRIPGLFANAIVLPLMKFLLAQNLVLPMVLNCFATLCVHIPLCWVLVFKYRLGNVGAALAISLSTWLGVAILGLYVQYSPSCERTRLTLSKEMVRGLEFLRIAIPSAIMLCLEWWSFEMLILLSGLLPNAKLETSVLSICLTSTVLIYNVPNGLGAAASTRVSNELGAGNPQVARLATYVALLVSVTETVIVSITLFATRYVLGYAYSNEKEVINYVADMVPLICLTVITDGLQGVLAGVARGCGWQHIGAYINLGAFYIFGIPIAVVLGFVFHIGGKGLWIGIVCGSTIQVTLLTIITVLTNWEQQANKARARKLVILAGPMVAVTMFQLLLQVISLICLAGAALATSLTGVTGFSLLLFPFMGQDPLISYQAGKYAMRRTPGLFANAIAYRKTDTREFQSEGSLKRERSIYIEREREIYIYIYKEGVGVVPSLPIEREMEEGLLLKERIGVEGERREGGLTWGVMIEEVKKLGILAAPMVAVTLSQYLIQVISLMMVGHLGELALSSAAIATSLTGVTGFSLLLGMASAMETLCGQAYGAKQYQQLGIHLHSSITSLTLVSASLSLVWVLLGKILIFIGQDPLISLEAGKYAMWMIPGLFAYAILQSLMKFLQSQSLILPMLLGSFAVLCFHIPLCWILVFKSGLRNHGAALAISISYWLNVLILAFYVKYSSSCEKTRVPFSREVFKGIGKFFRLAIPSAVMICLEWWSFELLVLLSGLLPNPQLETSVLSICLTTISLLYTIPYGLGAALSTRVSNELGAGKPQAARAAVCVGMIITIMETTIVSTSLFTLRRILGYAYSNEEEVINYVIQMVPLICISVIMDSIQGVLSGVARGCGWQHIGAYVNLGAFYLAGIPVASVLGFVLHLRGKGLWIGILTGSALQSALLCLITGLTNWQQQAYNARERIFSRGLEADGVHTHAKRATTMDKYSTFFIQIKYMFLFILL</sequence>
<feature type="transmembrane region" description="Helical" evidence="6">
    <location>
        <begin position="2026"/>
        <end position="2050"/>
    </location>
</feature>
<keyword evidence="3 6" id="KW-0812">Transmembrane</keyword>
<feature type="transmembrane region" description="Helical" evidence="6">
    <location>
        <begin position="1774"/>
        <end position="1792"/>
    </location>
</feature>
<feature type="transmembrane region" description="Helical" evidence="6">
    <location>
        <begin position="6"/>
        <end position="29"/>
    </location>
</feature>
<feature type="transmembrane region" description="Helical" evidence="6">
    <location>
        <begin position="1280"/>
        <end position="1297"/>
    </location>
</feature>
<dbReference type="GO" id="GO:0015297">
    <property type="term" value="F:antiporter activity"/>
    <property type="evidence" value="ECO:0007669"/>
    <property type="project" value="InterPro"/>
</dbReference>
<feature type="transmembrane region" description="Helical" evidence="6">
    <location>
        <begin position="830"/>
        <end position="850"/>
    </location>
</feature>
<feature type="transmembrane region" description="Helical" evidence="6">
    <location>
        <begin position="1875"/>
        <end position="1893"/>
    </location>
</feature>
<dbReference type="EMBL" id="QPKB01000010">
    <property type="protein sequence ID" value="RWR93919.1"/>
    <property type="molecule type" value="Genomic_DNA"/>
</dbReference>
<feature type="transmembrane region" description="Helical" evidence="6">
    <location>
        <begin position="1655"/>
        <end position="1680"/>
    </location>
</feature>
<comment type="similarity">
    <text evidence="2 6">Belongs to the multi antimicrobial extrusion (MATE) (TC 2.A.66.1) family.</text>
</comment>
<feature type="transmembrane region" description="Helical" evidence="6">
    <location>
        <begin position="1060"/>
        <end position="1085"/>
    </location>
</feature>
<gene>
    <name evidence="7" type="ORF">CKAN_02319600</name>
</gene>
<feature type="transmembrane region" description="Helical" evidence="6">
    <location>
        <begin position="82"/>
        <end position="103"/>
    </location>
</feature>
<name>A0A443PT24_9MAGN</name>
<dbReference type="PANTHER" id="PTHR11206">
    <property type="entry name" value="MULTIDRUG RESISTANCE PROTEIN"/>
    <property type="match status" value="1"/>
</dbReference>
<feature type="transmembrane region" description="Helical" evidence="6">
    <location>
        <begin position="1731"/>
        <end position="1754"/>
    </location>
</feature>
<feature type="transmembrane region" description="Helical" evidence="6">
    <location>
        <begin position="1835"/>
        <end position="1854"/>
    </location>
</feature>
<feature type="transmembrane region" description="Helical" evidence="6">
    <location>
        <begin position="1357"/>
        <end position="1381"/>
    </location>
</feature>
<keyword evidence="5 6" id="KW-0472">Membrane</keyword>
<feature type="transmembrane region" description="Helical" evidence="6">
    <location>
        <begin position="1686"/>
        <end position="1710"/>
    </location>
</feature>
<organism evidence="7 8">
    <name type="scientific">Cinnamomum micranthum f. kanehirae</name>
    <dbReference type="NCBI Taxonomy" id="337451"/>
    <lineage>
        <taxon>Eukaryota</taxon>
        <taxon>Viridiplantae</taxon>
        <taxon>Streptophyta</taxon>
        <taxon>Embryophyta</taxon>
        <taxon>Tracheophyta</taxon>
        <taxon>Spermatophyta</taxon>
        <taxon>Magnoliopsida</taxon>
        <taxon>Magnoliidae</taxon>
        <taxon>Laurales</taxon>
        <taxon>Lauraceae</taxon>
        <taxon>Cinnamomum</taxon>
    </lineage>
</organism>
<evidence type="ECO:0000313" key="7">
    <source>
        <dbReference type="EMBL" id="RWR93919.1"/>
    </source>
</evidence>
<dbReference type="Pfam" id="PF01554">
    <property type="entry name" value="MatE"/>
    <property type="match status" value="8"/>
</dbReference>
<dbReference type="GO" id="GO:1990961">
    <property type="term" value="P:xenobiotic detoxification by transmembrane export across the plasma membrane"/>
    <property type="evidence" value="ECO:0007669"/>
    <property type="project" value="InterPro"/>
</dbReference>
<accession>A0A443PT24</accession>
<reference evidence="7 8" key="1">
    <citation type="journal article" date="2019" name="Nat. Plants">
        <title>Stout camphor tree genome fills gaps in understanding of flowering plant genome evolution.</title>
        <authorList>
            <person name="Chaw S.M."/>
            <person name="Liu Y.C."/>
            <person name="Wu Y.W."/>
            <person name="Wang H.Y."/>
            <person name="Lin C.I."/>
            <person name="Wu C.S."/>
            <person name="Ke H.M."/>
            <person name="Chang L.Y."/>
            <person name="Hsu C.Y."/>
            <person name="Yang H.T."/>
            <person name="Sudianto E."/>
            <person name="Hsu M.H."/>
            <person name="Wu K.P."/>
            <person name="Wang L.N."/>
            <person name="Leebens-Mack J.H."/>
            <person name="Tsai I.J."/>
        </authorList>
    </citation>
    <scope>NUCLEOTIDE SEQUENCE [LARGE SCALE GENOMIC DNA]</scope>
    <source>
        <strain evidence="8">cv. Chaw 1501</strain>
        <tissue evidence="7">Young leaves</tissue>
    </source>
</reference>
<dbReference type="NCBIfam" id="TIGR00797">
    <property type="entry name" value="matE"/>
    <property type="match status" value="3"/>
</dbReference>
<evidence type="ECO:0000256" key="4">
    <source>
        <dbReference type="ARBA" id="ARBA00022989"/>
    </source>
</evidence>
<feature type="transmembrane region" description="Helical" evidence="6">
    <location>
        <begin position="914"/>
        <end position="935"/>
    </location>
</feature>
<dbReference type="STRING" id="337451.A0A443PT24"/>
<evidence type="ECO:0000256" key="3">
    <source>
        <dbReference type="ARBA" id="ARBA00022692"/>
    </source>
</evidence>
<feature type="transmembrane region" description="Helical" evidence="6">
    <location>
        <begin position="655"/>
        <end position="681"/>
    </location>
</feature>
<proteinExistence type="inferred from homology"/>
<feature type="transmembrane region" description="Helical" evidence="6">
    <location>
        <begin position="574"/>
        <end position="599"/>
    </location>
</feature>
<feature type="transmembrane region" description="Helical" evidence="6">
    <location>
        <begin position="1804"/>
        <end position="1823"/>
    </location>
</feature>
<dbReference type="InterPro" id="IPR002528">
    <property type="entry name" value="MATE_fam"/>
</dbReference>
<feature type="transmembrane region" description="Helical" evidence="6">
    <location>
        <begin position="1179"/>
        <end position="1197"/>
    </location>
</feature>
<feature type="transmembrane region" description="Helical" evidence="6">
    <location>
        <begin position="1497"/>
        <end position="1517"/>
    </location>
</feature>
<feature type="transmembrane region" description="Helical" evidence="6">
    <location>
        <begin position="1091"/>
        <end position="1111"/>
    </location>
</feature>
<protein>
    <recommendedName>
        <fullName evidence="6">Protein DETOXIFICATION</fullName>
    </recommendedName>
    <alternativeName>
        <fullName evidence="6">Multidrug and toxic compound extrusion protein</fullName>
    </alternativeName>
</protein>
<feature type="transmembrane region" description="Helical" evidence="6">
    <location>
        <begin position="605"/>
        <end position="625"/>
    </location>
</feature>
<comment type="subcellular location">
    <subcellularLocation>
        <location evidence="1">Membrane</location>
        <topology evidence="1">Multi-pass membrane protein</topology>
    </subcellularLocation>
</comment>
<feature type="transmembrane region" description="Helical" evidence="6">
    <location>
        <begin position="1433"/>
        <end position="1456"/>
    </location>
</feature>
<feature type="transmembrane region" description="Helical" evidence="6">
    <location>
        <begin position="124"/>
        <end position="144"/>
    </location>
</feature>
<dbReference type="CDD" id="cd13132">
    <property type="entry name" value="MATE_eukaryotic"/>
    <property type="match status" value="4"/>
</dbReference>
<feature type="transmembrane region" description="Helical" evidence="6">
    <location>
        <begin position="1523"/>
        <end position="1544"/>
    </location>
</feature>
<keyword evidence="4 6" id="KW-1133">Transmembrane helix</keyword>
<feature type="transmembrane region" description="Helical" evidence="6">
    <location>
        <begin position="723"/>
        <end position="743"/>
    </location>
</feature>
<feature type="transmembrane region" description="Helical" evidence="6">
    <location>
        <begin position="1237"/>
        <end position="1259"/>
    </location>
</feature>
<feature type="transmembrane region" description="Helical" evidence="6">
    <location>
        <begin position="150"/>
        <end position="173"/>
    </location>
</feature>
<dbReference type="GO" id="GO:0042910">
    <property type="term" value="F:xenobiotic transmembrane transporter activity"/>
    <property type="evidence" value="ECO:0007669"/>
    <property type="project" value="InterPro"/>
</dbReference>
<feature type="transmembrane region" description="Helical" evidence="6">
    <location>
        <begin position="180"/>
        <end position="201"/>
    </location>
</feature>
<feature type="transmembrane region" description="Helical" evidence="6">
    <location>
        <begin position="1317"/>
        <end position="1336"/>
    </location>
</feature>
<evidence type="ECO:0000256" key="2">
    <source>
        <dbReference type="ARBA" id="ARBA00010199"/>
    </source>
</evidence>
<feature type="transmembrane region" description="Helical" evidence="6">
    <location>
        <begin position="871"/>
        <end position="894"/>
    </location>
</feature>
<feature type="transmembrane region" description="Helical" evidence="6">
    <location>
        <begin position="749"/>
        <end position="773"/>
    </location>
</feature>
<dbReference type="Proteomes" id="UP000283530">
    <property type="component" value="Unassembled WGS sequence"/>
</dbReference>
<feature type="transmembrane region" description="Helical" evidence="6">
    <location>
        <begin position="693"/>
        <end position="711"/>
    </location>
</feature>
<feature type="transmembrane region" description="Helical" evidence="6">
    <location>
        <begin position="314"/>
        <end position="338"/>
    </location>
</feature>
<feature type="transmembrane region" description="Helical" evidence="6">
    <location>
        <begin position="1209"/>
        <end position="1231"/>
    </location>
</feature>
<dbReference type="GO" id="GO:0016020">
    <property type="term" value="C:membrane"/>
    <property type="evidence" value="ECO:0007669"/>
    <property type="project" value="UniProtKB-SubCell"/>
</dbReference>
<evidence type="ECO:0000313" key="8">
    <source>
        <dbReference type="Proteomes" id="UP000283530"/>
    </source>
</evidence>
<feature type="transmembrane region" description="Helical" evidence="6">
    <location>
        <begin position="1141"/>
        <end position="1159"/>
    </location>
</feature>
<keyword evidence="8" id="KW-1185">Reference proteome</keyword>
<feature type="transmembrane region" description="Helical" evidence="6">
    <location>
        <begin position="1994"/>
        <end position="2014"/>
    </location>
</feature>
<feature type="transmembrane region" description="Helical" evidence="6">
    <location>
        <begin position="1913"/>
        <end position="1932"/>
    </location>
</feature>
<evidence type="ECO:0000256" key="1">
    <source>
        <dbReference type="ARBA" id="ARBA00004141"/>
    </source>
</evidence>
<feature type="transmembrane region" description="Helical" evidence="6">
    <location>
        <begin position="350"/>
        <end position="373"/>
    </location>
</feature>
<feature type="transmembrane region" description="Helical" evidence="6">
    <location>
        <begin position="1953"/>
        <end position="1974"/>
    </location>
</feature>
<dbReference type="InterPro" id="IPR045069">
    <property type="entry name" value="MATE_euk"/>
</dbReference>
<feature type="transmembrane region" description="Helical" evidence="6">
    <location>
        <begin position="1462"/>
        <end position="1485"/>
    </location>
</feature>
<feature type="transmembrane region" description="Helical" evidence="6">
    <location>
        <begin position="2056"/>
        <end position="2081"/>
    </location>
</feature>
<comment type="caution">
    <text evidence="7">The sequence shown here is derived from an EMBL/GenBank/DDBJ whole genome shotgun (WGS) entry which is preliminary data.</text>
</comment>
<evidence type="ECO:0000256" key="5">
    <source>
        <dbReference type="ARBA" id="ARBA00023136"/>
    </source>
</evidence>
<dbReference type="OrthoDB" id="2126698at2759"/>
<evidence type="ECO:0000256" key="6">
    <source>
        <dbReference type="RuleBase" id="RU004914"/>
    </source>
</evidence>
<feature type="transmembrane region" description="Helical" evidence="6">
    <location>
        <begin position="274"/>
        <end position="294"/>
    </location>
</feature>
<feature type="transmembrane region" description="Helical" evidence="6">
    <location>
        <begin position="794"/>
        <end position="818"/>
    </location>
</feature>
<feature type="transmembrane region" description="Helical" evidence="6">
    <location>
        <begin position="379"/>
        <end position="403"/>
    </location>
</feature>